<dbReference type="Pfam" id="PF02646">
    <property type="entry name" value="RmuC"/>
    <property type="match status" value="1"/>
</dbReference>
<reference evidence="5 6" key="1">
    <citation type="journal article" date="2016" name="Nat. Commun.">
        <title>Thousands of microbial genomes shed light on interconnected biogeochemical processes in an aquifer system.</title>
        <authorList>
            <person name="Anantharaman K."/>
            <person name="Brown C.T."/>
            <person name="Hug L.A."/>
            <person name="Sharon I."/>
            <person name="Castelle C.J."/>
            <person name="Probst A.J."/>
            <person name="Thomas B.C."/>
            <person name="Singh A."/>
            <person name="Wilkins M.J."/>
            <person name="Karaoz U."/>
            <person name="Brodie E.L."/>
            <person name="Williams K.H."/>
            <person name="Hubbard S.S."/>
            <person name="Banfield J.F."/>
        </authorList>
    </citation>
    <scope>NUCLEOTIDE SEQUENCE [LARGE SCALE GENOMIC DNA]</scope>
</reference>
<protein>
    <recommendedName>
        <fullName evidence="7">Recombinase RmuC</fullName>
    </recommendedName>
</protein>
<evidence type="ECO:0000313" key="5">
    <source>
        <dbReference type="EMBL" id="OGF10319.1"/>
    </source>
</evidence>
<evidence type="ECO:0008006" key="7">
    <source>
        <dbReference type="Google" id="ProtNLM"/>
    </source>
</evidence>
<dbReference type="AlphaFoldDB" id="A0A1F5R7D4"/>
<dbReference type="Gene3D" id="1.20.120.20">
    <property type="entry name" value="Apolipoprotein"/>
    <property type="match status" value="1"/>
</dbReference>
<proteinExistence type="inferred from homology"/>
<name>A0A1F5R7D4_9BACT</name>
<evidence type="ECO:0000256" key="3">
    <source>
        <dbReference type="ARBA" id="ARBA00023054"/>
    </source>
</evidence>
<comment type="similarity">
    <text evidence="2">Belongs to the RmuC family.</text>
</comment>
<keyword evidence="3" id="KW-0175">Coiled coil</keyword>
<keyword evidence="4" id="KW-0233">DNA recombination</keyword>
<sequence length="360" mass="41055">MIFGLGMFLMQRRTDRALRELKDSTKNDQSLNLMSQWLQDTKTSLDGRMQETRQTLDSRLAEVDRKIGNSMESVSQRLEGNTKTVGDRLDSAARVIGEVQKQLGVLSKATDAMQEMGKDISSLQDILRSPKLRGGMGEYFLGDLLAQILPPHHFELQYTFRSGEKVDAVVRLSDKLVPVDAKFPLENFQKMLAAQSDEERKTWRRKFVSDVKKHADAIASKYILPDEGTFDFALMYIPAENVYYETIIKDENFGEEKSISTYAIEQKVIPVSPNSLYAYLQAIILGLRGMKVEERAQEIIESLSRLAGDLGKFRGEFDVVGTHIGNAWKKYEEAEKRLLRFEDRLESVEGKHLEQTKEIT</sequence>
<dbReference type="PANTHER" id="PTHR30563:SF0">
    <property type="entry name" value="DNA RECOMBINATION PROTEIN RMUC"/>
    <property type="match status" value="1"/>
</dbReference>
<dbReference type="PANTHER" id="PTHR30563">
    <property type="entry name" value="DNA RECOMBINATION PROTEIN RMUC"/>
    <property type="match status" value="1"/>
</dbReference>
<organism evidence="5 6">
    <name type="scientific">Candidatus Edwardsbacteria bacterium GWF2_54_11</name>
    <dbReference type="NCBI Taxonomy" id="1817851"/>
    <lineage>
        <taxon>Bacteria</taxon>
        <taxon>Candidatus Edwardsiibacteriota</taxon>
    </lineage>
</organism>
<evidence type="ECO:0000256" key="2">
    <source>
        <dbReference type="ARBA" id="ARBA00009840"/>
    </source>
</evidence>
<dbReference type="InterPro" id="IPR003798">
    <property type="entry name" value="DNA_recombination_RmuC"/>
</dbReference>
<evidence type="ECO:0000256" key="4">
    <source>
        <dbReference type="ARBA" id="ARBA00023172"/>
    </source>
</evidence>
<accession>A0A1F5R7D4</accession>
<gene>
    <name evidence="5" type="ORF">A2024_02190</name>
</gene>
<dbReference type="EMBL" id="MFFM01000039">
    <property type="protein sequence ID" value="OGF10319.1"/>
    <property type="molecule type" value="Genomic_DNA"/>
</dbReference>
<evidence type="ECO:0000256" key="1">
    <source>
        <dbReference type="ARBA" id="ARBA00003416"/>
    </source>
</evidence>
<comment type="function">
    <text evidence="1">Involved in DNA recombination.</text>
</comment>
<dbReference type="Proteomes" id="UP000177230">
    <property type="component" value="Unassembled WGS sequence"/>
</dbReference>
<evidence type="ECO:0000313" key="6">
    <source>
        <dbReference type="Proteomes" id="UP000177230"/>
    </source>
</evidence>
<comment type="caution">
    <text evidence="5">The sequence shown here is derived from an EMBL/GenBank/DDBJ whole genome shotgun (WGS) entry which is preliminary data.</text>
</comment>
<dbReference type="GO" id="GO:0006310">
    <property type="term" value="P:DNA recombination"/>
    <property type="evidence" value="ECO:0007669"/>
    <property type="project" value="UniProtKB-KW"/>
</dbReference>